<evidence type="ECO:0000259" key="3">
    <source>
        <dbReference type="Pfam" id="PF13448"/>
    </source>
</evidence>
<feature type="domain" description="DUF4114" evidence="3">
    <location>
        <begin position="120"/>
        <end position="161"/>
    </location>
</feature>
<feature type="domain" description="Ice-binding protein C-terminal" evidence="2">
    <location>
        <begin position="167"/>
        <end position="190"/>
    </location>
</feature>
<dbReference type="EMBL" id="JADJMS010000009">
    <property type="protein sequence ID" value="MBK7414515.1"/>
    <property type="molecule type" value="Genomic_DNA"/>
</dbReference>
<sequence length="193" mass="20143">MSSIRSLLKKSRLLAAGVLAMSLLTATVEVSAAPLLGGQLFWSGGDVKITVLPATAGYTSQLKLFSADPDMFIARNVDVGASLTIGASLIDVNHNIGDELVFGIYVENTGDTFRMGAASRNSDSMMHAGVDNLGGGVFLVGFEDLLGGGDRDYDDNVFRFEGGLTSSVPEPGSLALLGLGLAASFLARRRVKV</sequence>
<evidence type="ECO:0000256" key="1">
    <source>
        <dbReference type="SAM" id="SignalP"/>
    </source>
</evidence>
<accession>A0A935N1V4</accession>
<dbReference type="Pfam" id="PF13448">
    <property type="entry name" value="DUF4114"/>
    <property type="match status" value="1"/>
</dbReference>
<dbReference type="Pfam" id="PF07589">
    <property type="entry name" value="PEP-CTERM"/>
    <property type="match status" value="1"/>
</dbReference>
<name>A0A935N1V4_9RHOO</name>
<dbReference type="NCBIfam" id="TIGR02595">
    <property type="entry name" value="PEP_CTERM"/>
    <property type="match status" value="1"/>
</dbReference>
<evidence type="ECO:0000313" key="5">
    <source>
        <dbReference type="Proteomes" id="UP000739411"/>
    </source>
</evidence>
<dbReference type="InterPro" id="IPR013424">
    <property type="entry name" value="Ice-binding_C"/>
</dbReference>
<dbReference type="Proteomes" id="UP000739411">
    <property type="component" value="Unassembled WGS sequence"/>
</dbReference>
<evidence type="ECO:0000259" key="2">
    <source>
        <dbReference type="Pfam" id="PF07589"/>
    </source>
</evidence>
<dbReference type="InterPro" id="IPR025193">
    <property type="entry name" value="DUF4114"/>
</dbReference>
<protein>
    <submittedName>
        <fullName evidence="4">DUF4114 domain-containing protein</fullName>
    </submittedName>
</protein>
<reference evidence="4 5" key="1">
    <citation type="submission" date="2020-10" db="EMBL/GenBank/DDBJ databases">
        <title>Connecting structure to function with the recovery of over 1000 high-quality activated sludge metagenome-assembled genomes encoding full-length rRNA genes using long-read sequencing.</title>
        <authorList>
            <person name="Singleton C.M."/>
            <person name="Petriglieri F."/>
            <person name="Kristensen J.M."/>
            <person name="Kirkegaard R.H."/>
            <person name="Michaelsen T.Y."/>
            <person name="Andersen M.H."/>
            <person name="Karst S.M."/>
            <person name="Dueholm M.S."/>
            <person name="Nielsen P.H."/>
            <person name="Albertsen M."/>
        </authorList>
    </citation>
    <scope>NUCLEOTIDE SEQUENCE [LARGE SCALE GENOMIC DNA]</scope>
    <source>
        <strain evidence="4">EsbW_18-Q3-R4-48_BATAC.463</strain>
    </source>
</reference>
<feature type="chain" id="PRO_5037047777" evidence="1">
    <location>
        <begin position="33"/>
        <end position="193"/>
    </location>
</feature>
<organism evidence="4 5">
    <name type="scientific">Candidatus Dechloromonas phosphorivorans</name>
    <dbReference type="NCBI Taxonomy" id="2899244"/>
    <lineage>
        <taxon>Bacteria</taxon>
        <taxon>Pseudomonadati</taxon>
        <taxon>Pseudomonadota</taxon>
        <taxon>Betaproteobacteria</taxon>
        <taxon>Rhodocyclales</taxon>
        <taxon>Azonexaceae</taxon>
        <taxon>Dechloromonas</taxon>
    </lineage>
</organism>
<gene>
    <name evidence="4" type="ORF">IPJ38_04755</name>
</gene>
<keyword evidence="1" id="KW-0732">Signal</keyword>
<feature type="signal peptide" evidence="1">
    <location>
        <begin position="1"/>
        <end position="32"/>
    </location>
</feature>
<proteinExistence type="predicted"/>
<evidence type="ECO:0000313" key="4">
    <source>
        <dbReference type="EMBL" id="MBK7414515.1"/>
    </source>
</evidence>
<dbReference type="AlphaFoldDB" id="A0A935N1V4"/>
<comment type="caution">
    <text evidence="4">The sequence shown here is derived from an EMBL/GenBank/DDBJ whole genome shotgun (WGS) entry which is preliminary data.</text>
</comment>